<organism evidence="2 3">
    <name type="scientific">Malus domestica</name>
    <name type="common">Apple</name>
    <name type="synonym">Pyrus malus</name>
    <dbReference type="NCBI Taxonomy" id="3750"/>
    <lineage>
        <taxon>Eukaryota</taxon>
        <taxon>Viridiplantae</taxon>
        <taxon>Streptophyta</taxon>
        <taxon>Embryophyta</taxon>
        <taxon>Tracheophyta</taxon>
        <taxon>Spermatophyta</taxon>
        <taxon>Magnoliopsida</taxon>
        <taxon>eudicotyledons</taxon>
        <taxon>Gunneridae</taxon>
        <taxon>Pentapetalae</taxon>
        <taxon>rosids</taxon>
        <taxon>fabids</taxon>
        <taxon>Rosales</taxon>
        <taxon>Rosaceae</taxon>
        <taxon>Amygdaloideae</taxon>
        <taxon>Maleae</taxon>
        <taxon>Malus</taxon>
    </lineage>
</organism>
<feature type="region of interest" description="Disordered" evidence="1">
    <location>
        <begin position="316"/>
        <end position="336"/>
    </location>
</feature>
<dbReference type="PANTHER" id="PTHR31198">
    <property type="entry name" value="COILED-COIL DOMAIN-CONTAINING PROTEIN 84"/>
    <property type="match status" value="1"/>
</dbReference>
<reference evidence="2 3" key="1">
    <citation type="submission" date="2018-10" db="EMBL/GenBank/DDBJ databases">
        <title>A high-quality apple genome assembly.</title>
        <authorList>
            <person name="Hu J."/>
        </authorList>
    </citation>
    <scope>NUCLEOTIDE SEQUENCE [LARGE SCALE GENOMIC DNA]</scope>
    <source>
        <strain evidence="3">cv. HFTH1</strain>
        <tissue evidence="2">Young leaf</tissue>
    </source>
</reference>
<dbReference type="Proteomes" id="UP000290289">
    <property type="component" value="Chromosome 14"/>
</dbReference>
<evidence type="ECO:0000313" key="2">
    <source>
        <dbReference type="EMBL" id="RXH77831.1"/>
    </source>
</evidence>
<dbReference type="Pfam" id="PF14968">
    <property type="entry name" value="CCDC84"/>
    <property type="match status" value="1"/>
</dbReference>
<protein>
    <recommendedName>
        <fullName evidence="4">TITAN-like protein</fullName>
    </recommendedName>
</protein>
<name>A0A498I8H5_MALDO</name>
<dbReference type="AlphaFoldDB" id="A0A498I8H5"/>
<gene>
    <name evidence="2" type="ORF">DVH24_039802</name>
</gene>
<feature type="compositionally biased region" description="Low complexity" evidence="1">
    <location>
        <begin position="221"/>
        <end position="237"/>
    </location>
</feature>
<keyword evidence="3" id="KW-1185">Reference proteome</keyword>
<dbReference type="InterPro" id="IPR028015">
    <property type="entry name" value="CCDC84-like"/>
</dbReference>
<dbReference type="PANTHER" id="PTHR31198:SF1">
    <property type="entry name" value="CENTROSOMAL AT-AC SPLICING FACTOR"/>
    <property type="match status" value="1"/>
</dbReference>
<accession>A0A498I8H5</accession>
<dbReference type="EMBL" id="RDQH01000340">
    <property type="protein sequence ID" value="RXH77831.1"/>
    <property type="molecule type" value="Genomic_DNA"/>
</dbReference>
<evidence type="ECO:0008006" key="4">
    <source>
        <dbReference type="Google" id="ProtNLM"/>
    </source>
</evidence>
<sequence>MQEKKKKRYEFEYCVVCKLNHDQGPSHKYIPSHTKSLSAFLTRFQAKLSDVRFFLKNPIPLRPEHASRNRLWCVFCDSDIDELDSSFACGNAINHLANVEHLKNLKHFLWKYGGGMDRVDTFRISEDELAKWEKKCNSLKLEAVPCGEGSQGPTFGPSNDIHTELKYGIIDTFENNSSSSFSNGVMPLLYHTNEYQVSHSGLPQVTNVGCFSQDVATSSYHGGSSSVSRSNQHSLVSNGRKSSADGYFSNERMREGSQHERMTNEQSSSPVFQNLTQISSMGPKEARGNVRTGAPPPWLQADEEIQCSVPLKRVSGSLVPPSNKSGKSKKLNPNRVGAAWAERRKREMEMEKRGEIVMSDCDASWLPNFGRVWQSGSRKESRKEFELEKQNLPKVESQSDMPIKIQPYISKRMVSSMFHLSIELIRVNNFAMMVIQVDDSSDDRHGGRTNVHVLYFFPRVCGVGLVKWSWQYDGRQVAN</sequence>
<feature type="region of interest" description="Disordered" evidence="1">
    <location>
        <begin position="221"/>
        <end position="248"/>
    </location>
</feature>
<dbReference type="STRING" id="3750.A0A498I8H5"/>
<proteinExistence type="predicted"/>
<evidence type="ECO:0000256" key="1">
    <source>
        <dbReference type="SAM" id="MobiDB-lite"/>
    </source>
</evidence>
<comment type="caution">
    <text evidence="2">The sequence shown here is derived from an EMBL/GenBank/DDBJ whole genome shotgun (WGS) entry which is preliminary data.</text>
</comment>
<evidence type="ECO:0000313" key="3">
    <source>
        <dbReference type="Proteomes" id="UP000290289"/>
    </source>
</evidence>